<reference evidence="2" key="1">
    <citation type="submission" date="2020-06" db="EMBL/GenBank/DDBJ databases">
        <title>REHAB project genomes.</title>
        <authorList>
            <person name="Shaw L.P."/>
        </authorList>
    </citation>
    <scope>NUCLEOTIDE SEQUENCE [LARGE SCALE GENOMIC DNA]</scope>
    <source>
        <strain evidence="2">RHBSTW-00938</strain>
    </source>
</reference>
<dbReference type="Proteomes" id="UP000514462">
    <property type="component" value="Chromosome"/>
</dbReference>
<dbReference type="RefSeq" id="WP_182014595.1">
    <property type="nucleotide sequence ID" value="NZ_CP055904.1"/>
</dbReference>
<gene>
    <name evidence="1" type="ORF">HV331_19245</name>
</gene>
<dbReference type="InterPro" id="IPR021364">
    <property type="entry name" value="DUF2857"/>
</dbReference>
<evidence type="ECO:0000313" key="1">
    <source>
        <dbReference type="EMBL" id="QMR41500.1"/>
    </source>
</evidence>
<evidence type="ECO:0000313" key="2">
    <source>
        <dbReference type="Proteomes" id="UP000514462"/>
    </source>
</evidence>
<protein>
    <submittedName>
        <fullName evidence="1">DUF2857 domain-containing protein</fullName>
    </submittedName>
</protein>
<organism evidence="1 2">
    <name type="scientific">Klebsiella aerogenes</name>
    <name type="common">Enterobacter aerogenes</name>
    <dbReference type="NCBI Taxonomy" id="548"/>
    <lineage>
        <taxon>Bacteria</taxon>
        <taxon>Pseudomonadati</taxon>
        <taxon>Pseudomonadota</taxon>
        <taxon>Gammaproteobacteria</taxon>
        <taxon>Enterobacterales</taxon>
        <taxon>Enterobacteriaceae</taxon>
        <taxon>Klebsiella/Raoultella group</taxon>
        <taxon>Klebsiella</taxon>
    </lineage>
</organism>
<sequence length="193" mass="21929">MFKSLNYAFLTETLNALKDGEIRRCEAMGFTYTELEAINNLSLEELFSLCRDSAGFLNIHIDHDTLRRLLSKVCDETEWQMRVSRAVALGGSIEMLSQFFGLSSGEVCSRRRFVGVNVAQGRNPMPDEETDTQIWQLWQARHPGALDTMEAIDVMMDITEELSADREDVILLNVVWNRIVLNEGNRPGRVING</sequence>
<name>A0AAP9QZV0_KLEAE</name>
<dbReference type="Pfam" id="PF11198">
    <property type="entry name" value="DUF2857"/>
    <property type="match status" value="1"/>
</dbReference>
<dbReference type="AlphaFoldDB" id="A0AAP9QZV0"/>
<accession>A0AAP9QZV0</accession>
<proteinExistence type="predicted"/>
<dbReference type="EMBL" id="CP055904">
    <property type="protein sequence ID" value="QMR41500.1"/>
    <property type="molecule type" value="Genomic_DNA"/>
</dbReference>